<dbReference type="OrthoDB" id="504981at2"/>
<accession>A0A2T0T3R8</accession>
<dbReference type="Gene3D" id="2.120.10.30">
    <property type="entry name" value="TolB, C-terminal domain"/>
    <property type="match status" value="1"/>
</dbReference>
<dbReference type="EMBL" id="PVTF01000006">
    <property type="protein sequence ID" value="PRY40328.1"/>
    <property type="molecule type" value="Genomic_DNA"/>
</dbReference>
<comment type="caution">
    <text evidence="1">The sequence shown here is derived from an EMBL/GenBank/DDBJ whole genome shotgun (WGS) entry which is preliminary data.</text>
</comment>
<dbReference type="InterPro" id="IPR011042">
    <property type="entry name" value="6-blade_b-propeller_TolB-like"/>
</dbReference>
<dbReference type="SUPFAM" id="SSF63829">
    <property type="entry name" value="Calcium-dependent phosphotriesterase"/>
    <property type="match status" value="1"/>
</dbReference>
<dbReference type="Proteomes" id="UP000239494">
    <property type="component" value="Unassembled WGS sequence"/>
</dbReference>
<reference evidence="1 2" key="1">
    <citation type="submission" date="2018-03" db="EMBL/GenBank/DDBJ databases">
        <title>Genomic Encyclopedia of Archaeal and Bacterial Type Strains, Phase II (KMG-II): from individual species to whole genera.</title>
        <authorList>
            <person name="Goeker M."/>
        </authorList>
    </citation>
    <scope>NUCLEOTIDE SEQUENCE [LARGE SCALE GENOMIC DNA]</scope>
    <source>
        <strain evidence="1 2">DSM 44720</strain>
    </source>
</reference>
<name>A0A2T0T3R8_9PSEU</name>
<sequence length="310" mass="32211">MSHGFGVLVAVGVLGISLVGAGPAGADRGRVFPTELALPNGFLPEGIAIGDEPTAYFGSRGDGSLYRVDLRTGKGEVFSKGPGTPSVGLKVDDRGRLFVAGGGAGNGRVVDARGGAVLKSYQFSPDADTFVNDVVVTDRAAWFTDSRKSVLYKVSLGRHGELPDAAETVPLTGDLVLTPGVNNANGIAETPDGRALLVVQSNTGKLFRVDPANGVTKEVDLGGQVLANGDGLLVLGRSLYVVQNRLNTVAEFSLNRTGTRGELVTSVTDPRFDVPTTVASFGKSLYLPNARFSTPPTPDTTYNAVAIPKP</sequence>
<protein>
    <submittedName>
        <fullName evidence="1">SMP-30/gluconolaconase/LRE-like protein</fullName>
    </submittedName>
</protein>
<dbReference type="AlphaFoldDB" id="A0A2T0T3R8"/>
<keyword evidence="2" id="KW-1185">Reference proteome</keyword>
<evidence type="ECO:0000313" key="2">
    <source>
        <dbReference type="Proteomes" id="UP000239494"/>
    </source>
</evidence>
<dbReference type="RefSeq" id="WP_106188905.1">
    <property type="nucleotide sequence ID" value="NZ_PVTF01000006.1"/>
</dbReference>
<proteinExistence type="predicted"/>
<gene>
    <name evidence="1" type="ORF">CLV43_10662</name>
</gene>
<organism evidence="1 2">
    <name type="scientific">Umezawaea tangerina</name>
    <dbReference type="NCBI Taxonomy" id="84725"/>
    <lineage>
        <taxon>Bacteria</taxon>
        <taxon>Bacillati</taxon>
        <taxon>Actinomycetota</taxon>
        <taxon>Actinomycetes</taxon>
        <taxon>Pseudonocardiales</taxon>
        <taxon>Pseudonocardiaceae</taxon>
        <taxon>Umezawaea</taxon>
    </lineage>
</organism>
<evidence type="ECO:0000313" key="1">
    <source>
        <dbReference type="EMBL" id="PRY40328.1"/>
    </source>
</evidence>